<keyword evidence="2" id="KW-1185">Reference proteome</keyword>
<reference evidence="1" key="1">
    <citation type="submission" date="2020-08" db="EMBL/GenBank/DDBJ databases">
        <title>Multicomponent nature underlies the extraordinary mechanical properties of spider dragline silk.</title>
        <authorList>
            <person name="Kono N."/>
            <person name="Nakamura H."/>
            <person name="Mori M."/>
            <person name="Yoshida Y."/>
            <person name="Ohtoshi R."/>
            <person name="Malay A.D."/>
            <person name="Moran D.A.P."/>
            <person name="Tomita M."/>
            <person name="Numata K."/>
            <person name="Arakawa K."/>
        </authorList>
    </citation>
    <scope>NUCLEOTIDE SEQUENCE</scope>
</reference>
<organism evidence="1 2">
    <name type="scientific">Nephila pilipes</name>
    <name type="common">Giant wood spider</name>
    <name type="synonym">Nephila maculata</name>
    <dbReference type="NCBI Taxonomy" id="299642"/>
    <lineage>
        <taxon>Eukaryota</taxon>
        <taxon>Metazoa</taxon>
        <taxon>Ecdysozoa</taxon>
        <taxon>Arthropoda</taxon>
        <taxon>Chelicerata</taxon>
        <taxon>Arachnida</taxon>
        <taxon>Araneae</taxon>
        <taxon>Araneomorphae</taxon>
        <taxon>Entelegynae</taxon>
        <taxon>Araneoidea</taxon>
        <taxon>Nephilidae</taxon>
        <taxon>Nephila</taxon>
    </lineage>
</organism>
<comment type="caution">
    <text evidence="1">The sequence shown here is derived from an EMBL/GenBank/DDBJ whole genome shotgun (WGS) entry which is preliminary data.</text>
</comment>
<dbReference type="Proteomes" id="UP000887013">
    <property type="component" value="Unassembled WGS sequence"/>
</dbReference>
<name>A0A8X6TBX5_NEPPI</name>
<dbReference type="AlphaFoldDB" id="A0A8X6TBX5"/>
<evidence type="ECO:0000313" key="1">
    <source>
        <dbReference type="EMBL" id="GFS91845.1"/>
    </source>
</evidence>
<proteinExistence type="predicted"/>
<evidence type="ECO:0000313" key="2">
    <source>
        <dbReference type="Proteomes" id="UP000887013"/>
    </source>
</evidence>
<protein>
    <submittedName>
        <fullName evidence="1">Uncharacterized protein</fullName>
    </submittedName>
</protein>
<dbReference type="EMBL" id="BMAW01053598">
    <property type="protein sequence ID" value="GFS91845.1"/>
    <property type="molecule type" value="Genomic_DNA"/>
</dbReference>
<gene>
    <name evidence="1" type="ORF">NPIL_583811</name>
</gene>
<accession>A0A8X6TBX5</accession>
<sequence length="190" mass="21683">MCRKQFIFSPAGKRKKQKNLDCLQKNEPCVTWQTKKQKKTEKNKNGNIENSVLLNQHPLDLGILTFLSPTDPYETDRSERVGCTQSYQLVTYRRGAYIDRSSGGTDFTIPYVTLTSKGKNPLADRVLQNSSRLGHRPTCRRLPCSVKSSCDSKLPLTGRSRMVSFYDSQVELDWVGQNCIRDVDDIHSFD</sequence>